<dbReference type="Gene3D" id="1.10.260.100">
    <property type="match status" value="2"/>
</dbReference>
<reference evidence="9" key="2">
    <citation type="submission" date="2021-01" db="EMBL/GenBank/DDBJ databases">
        <authorList>
            <person name="Schikora-Tamarit M.A."/>
        </authorList>
    </citation>
    <scope>NUCLEOTIDE SEQUENCE</scope>
    <source>
        <strain evidence="9">CBS6341</strain>
    </source>
</reference>
<dbReference type="AlphaFoldDB" id="A0A9P8PGS5"/>
<dbReference type="InterPro" id="IPR058209">
    <property type="entry name" value="TPR_BSK1_C"/>
</dbReference>
<keyword evidence="3" id="KW-0677">Repeat</keyword>
<dbReference type="Pfam" id="PF13374">
    <property type="entry name" value="TPR_10"/>
    <property type="match status" value="1"/>
</dbReference>
<dbReference type="SUPFAM" id="SSF48452">
    <property type="entry name" value="TPR-like"/>
    <property type="match status" value="3"/>
</dbReference>
<dbReference type="InterPro" id="IPR041243">
    <property type="entry name" value="STI1/HOP_DP"/>
</dbReference>
<dbReference type="FunFam" id="1.10.260.100:FF:000002">
    <property type="entry name" value="Stress-induced-phosphoprotein 1 (Hsp70/Hsp90-organizing)"/>
    <property type="match status" value="1"/>
</dbReference>
<dbReference type="PROSITE" id="PS50005">
    <property type="entry name" value="TPR"/>
    <property type="match status" value="4"/>
</dbReference>
<evidence type="ECO:0000313" key="10">
    <source>
        <dbReference type="Proteomes" id="UP000769528"/>
    </source>
</evidence>
<proteinExistence type="predicted"/>
<keyword evidence="4 6" id="KW-0802">TPR repeat</keyword>
<dbReference type="InterPro" id="IPR019734">
    <property type="entry name" value="TPR_rpt"/>
</dbReference>
<feature type="region of interest" description="Disordered" evidence="7">
    <location>
        <begin position="198"/>
        <end position="255"/>
    </location>
</feature>
<feature type="repeat" description="TPR" evidence="6">
    <location>
        <begin position="38"/>
        <end position="71"/>
    </location>
</feature>
<evidence type="ECO:0000313" key="9">
    <source>
        <dbReference type="EMBL" id="KAH3671762.1"/>
    </source>
</evidence>
<evidence type="ECO:0000256" key="4">
    <source>
        <dbReference type="ARBA" id="ARBA00022803"/>
    </source>
</evidence>
<feature type="compositionally biased region" description="Basic and acidic residues" evidence="7">
    <location>
        <begin position="237"/>
        <end position="251"/>
    </location>
</feature>
<evidence type="ECO:0000256" key="2">
    <source>
        <dbReference type="ARBA" id="ARBA00022490"/>
    </source>
</evidence>
<dbReference type="InterPro" id="IPR011990">
    <property type="entry name" value="TPR-like_helical_dom_sf"/>
</dbReference>
<dbReference type="EMBL" id="JAEUBF010001269">
    <property type="protein sequence ID" value="KAH3671762.1"/>
    <property type="molecule type" value="Genomic_DNA"/>
</dbReference>
<feature type="repeat" description="TPR" evidence="6">
    <location>
        <begin position="3"/>
        <end position="36"/>
    </location>
</feature>
<dbReference type="GO" id="GO:0042030">
    <property type="term" value="F:ATPase inhibitor activity"/>
    <property type="evidence" value="ECO:0007669"/>
    <property type="project" value="UniProtKB-ARBA"/>
</dbReference>
<dbReference type="Pfam" id="PF00515">
    <property type="entry name" value="TPR_1"/>
    <property type="match status" value="1"/>
</dbReference>
<dbReference type="FunFam" id="1.10.260.100:FF:000004">
    <property type="entry name" value="Putative stress-induced-phosphoprotein 1"/>
    <property type="match status" value="1"/>
</dbReference>
<dbReference type="GO" id="GO:0051879">
    <property type="term" value="F:Hsp90 protein binding"/>
    <property type="evidence" value="ECO:0007669"/>
    <property type="project" value="TreeGrafter"/>
</dbReference>
<organism evidence="9 10">
    <name type="scientific">Wickerhamomyces mucosus</name>
    <dbReference type="NCBI Taxonomy" id="1378264"/>
    <lineage>
        <taxon>Eukaryota</taxon>
        <taxon>Fungi</taxon>
        <taxon>Dikarya</taxon>
        <taxon>Ascomycota</taxon>
        <taxon>Saccharomycotina</taxon>
        <taxon>Saccharomycetes</taxon>
        <taxon>Phaffomycetales</taxon>
        <taxon>Wickerhamomycetaceae</taxon>
        <taxon>Wickerhamomyces</taxon>
    </lineage>
</organism>
<accession>A0A9P8PGS5</accession>
<comment type="subcellular location">
    <subcellularLocation>
        <location evidence="1">Cytoplasm</location>
    </subcellularLocation>
</comment>
<feature type="repeat" description="TPR" evidence="6">
    <location>
        <begin position="72"/>
        <end position="105"/>
    </location>
</feature>
<dbReference type="Pfam" id="PF25575">
    <property type="entry name" value="TPR_BSK1_C"/>
    <property type="match status" value="1"/>
</dbReference>
<keyword evidence="10" id="KW-1185">Reference proteome</keyword>
<dbReference type="Proteomes" id="UP000769528">
    <property type="component" value="Unassembled WGS sequence"/>
</dbReference>
<dbReference type="Pfam" id="PF17830">
    <property type="entry name" value="STI1-HOP_DP"/>
    <property type="match status" value="2"/>
</dbReference>
<reference evidence="9" key="1">
    <citation type="journal article" date="2021" name="Open Biol.">
        <title>Shared evolutionary footprints suggest mitochondrial oxidative damage underlies multiple complex I losses in fungi.</title>
        <authorList>
            <person name="Schikora-Tamarit M.A."/>
            <person name="Marcet-Houben M."/>
            <person name="Nosek J."/>
            <person name="Gabaldon T."/>
        </authorList>
    </citation>
    <scope>NUCLEOTIDE SEQUENCE</scope>
    <source>
        <strain evidence="9">CBS6341</strain>
    </source>
</reference>
<keyword evidence="2" id="KW-0963">Cytoplasm</keyword>
<dbReference type="OrthoDB" id="2423701at2759"/>
<evidence type="ECO:0000256" key="7">
    <source>
        <dbReference type="SAM" id="MobiDB-lite"/>
    </source>
</evidence>
<dbReference type="FunFam" id="1.25.40.10:FF:000020">
    <property type="entry name" value="Stress-induced phosphoprotein 1"/>
    <property type="match status" value="1"/>
</dbReference>
<protein>
    <recommendedName>
        <fullName evidence="8">STI1 domain-containing protein</fullName>
    </recommendedName>
</protein>
<dbReference type="FunFam" id="1.25.40.10:FF:000010">
    <property type="entry name" value="Stress-induced phosphoprotein 1"/>
    <property type="match status" value="1"/>
</dbReference>
<evidence type="ECO:0000256" key="3">
    <source>
        <dbReference type="ARBA" id="ARBA00022737"/>
    </source>
</evidence>
<dbReference type="InterPro" id="IPR006636">
    <property type="entry name" value="STI1_HS-bd"/>
</dbReference>
<dbReference type="PROSITE" id="PS50293">
    <property type="entry name" value="TPR_REGION"/>
    <property type="match status" value="1"/>
</dbReference>
<gene>
    <name evidence="9" type="ORF">WICMUC_004573</name>
</gene>
<feature type="repeat" description="TPR" evidence="6">
    <location>
        <begin position="341"/>
        <end position="374"/>
    </location>
</feature>
<name>A0A9P8PGS5_9ASCO</name>
<comment type="subunit">
    <text evidence="5">Part of a larger complex that includes HSP70, HSP90, and immunophilins.</text>
</comment>
<feature type="compositionally biased region" description="Low complexity" evidence="7">
    <location>
        <begin position="201"/>
        <end position="235"/>
    </location>
</feature>
<evidence type="ECO:0000256" key="1">
    <source>
        <dbReference type="ARBA" id="ARBA00004496"/>
    </source>
</evidence>
<dbReference type="Gene3D" id="1.25.40.10">
    <property type="entry name" value="Tetratricopeptide repeat domain"/>
    <property type="match status" value="3"/>
</dbReference>
<dbReference type="PANTHER" id="PTHR22904">
    <property type="entry name" value="TPR REPEAT CONTAINING PROTEIN"/>
    <property type="match status" value="1"/>
</dbReference>
<dbReference type="FunFam" id="1.25.40.10:FF:000027">
    <property type="entry name" value="stress-induced-phosphoprotein 1 isoform X1"/>
    <property type="match status" value="1"/>
</dbReference>
<feature type="domain" description="STI1" evidence="8">
    <location>
        <begin position="138"/>
        <end position="177"/>
    </location>
</feature>
<dbReference type="SMART" id="SM00727">
    <property type="entry name" value="STI1"/>
    <property type="match status" value="2"/>
</dbReference>
<evidence type="ECO:0000256" key="5">
    <source>
        <dbReference type="ARBA" id="ARBA00064323"/>
    </source>
</evidence>
<feature type="domain" description="STI1" evidence="8">
    <location>
        <begin position="542"/>
        <end position="581"/>
    </location>
</feature>
<dbReference type="SMART" id="SM00028">
    <property type="entry name" value="TPR"/>
    <property type="match status" value="9"/>
</dbReference>
<dbReference type="Pfam" id="PF13424">
    <property type="entry name" value="TPR_12"/>
    <property type="match status" value="1"/>
</dbReference>
<evidence type="ECO:0000259" key="8">
    <source>
        <dbReference type="SMART" id="SM00727"/>
    </source>
</evidence>
<dbReference type="GO" id="GO:0005737">
    <property type="term" value="C:cytoplasm"/>
    <property type="evidence" value="ECO:0007669"/>
    <property type="project" value="UniProtKB-SubCell"/>
</dbReference>
<comment type="caution">
    <text evidence="9">The sequence shown here is derived from an EMBL/GenBank/DDBJ whole genome shotgun (WGS) entry which is preliminary data.</text>
</comment>
<sequence length="593" mass="66622">MSAEEFKAQGNAAFAAKDFNKSIELFTKAIEVSSSPNHTLYSNRSGAYTSLKKFDKALEDAEKTIEINPNWAKGYNRLGAAYYGLNNYEKSLESYEKTLSIDSSNVQAKSEISKIKSILSNNDSGLGGASDLFKVFNDPNLVENLKKNPKTAELMKDPSLVEKVIRFKSNPQAFSQEFLQDPRLMTIFATLMGINLDDDLPSQQSTTQPTQSTPSQSIPTPTQSQSTPSPGSTPTEKPQETKQDSKDKDGDILVEDEVNDKSLKLKADEFKSEGNKLYKQRKFDEAIEQYNKAFETIQDVTYLNNRAAAEFEKGDYETTIETCETAIAKGREIRTDYKIIAKSLARIGTTYLKLTKYQDAIKFFEKSLTEHRTPDVLTKLRSTQKLIKELEANAYIDPEKAEEARLQGKDFFTKADWPNAVKAYTEMIKRSPEDARGYSNRAAALAKLMSFPEAIKDCDEAIKKDPNFIRAYIRKASAEIAVKEFSKALETLDLARSKDSETNNGTNSREIDTLYQKAFSQRFSNQNVNETPEETMARVSQDPEVAAILQDPIMNSILQQGKDDPRALQEHMKNPEIAKKIQTLIAAGVIRTR</sequence>
<evidence type="ECO:0000256" key="6">
    <source>
        <dbReference type="PROSITE-ProRule" id="PRU00339"/>
    </source>
</evidence>
<dbReference type="PANTHER" id="PTHR22904:SF523">
    <property type="entry name" value="STRESS-INDUCED-PHOSPHOPROTEIN 1"/>
    <property type="match status" value="1"/>
</dbReference>